<feature type="transmembrane region" description="Helical" evidence="7">
    <location>
        <begin position="301"/>
        <end position="321"/>
    </location>
</feature>
<dbReference type="GO" id="GO:0005886">
    <property type="term" value="C:plasma membrane"/>
    <property type="evidence" value="ECO:0007669"/>
    <property type="project" value="UniProtKB-SubCell"/>
</dbReference>
<feature type="transmembrane region" description="Helical" evidence="7">
    <location>
        <begin position="173"/>
        <end position="193"/>
    </location>
</feature>
<evidence type="ECO:0000256" key="2">
    <source>
        <dbReference type="ARBA" id="ARBA00008789"/>
    </source>
</evidence>
<reference evidence="8 9" key="1">
    <citation type="submission" date="2020-04" db="EMBL/GenBank/DDBJ databases">
        <authorList>
            <person name="Laetsch R D."/>
            <person name="Stevens L."/>
            <person name="Kumar S."/>
            <person name="Blaxter L. M."/>
        </authorList>
    </citation>
    <scope>NUCLEOTIDE SEQUENCE [LARGE SCALE GENOMIC DNA]</scope>
</reference>
<keyword evidence="3" id="KW-1003">Cell membrane</keyword>
<keyword evidence="5 7" id="KW-1133">Transmembrane helix</keyword>
<accession>A0A8S1EJ98</accession>
<dbReference type="PANTHER" id="PTHR16024">
    <property type="entry name" value="XK-RELATED PROTEIN"/>
    <property type="match status" value="1"/>
</dbReference>
<protein>
    <recommendedName>
        <fullName evidence="7">Cell death abnormality protein 8</fullName>
    </recommendedName>
</protein>
<feature type="transmembrane region" description="Helical" evidence="7">
    <location>
        <begin position="275"/>
        <end position="295"/>
    </location>
</feature>
<feature type="transmembrane region" description="Helical" evidence="7">
    <location>
        <begin position="244"/>
        <end position="263"/>
    </location>
</feature>
<dbReference type="PANTHER" id="PTHR16024:SF6">
    <property type="entry name" value="XK-RELATED PROTEIN"/>
    <property type="match status" value="1"/>
</dbReference>
<evidence type="ECO:0000256" key="6">
    <source>
        <dbReference type="ARBA" id="ARBA00023136"/>
    </source>
</evidence>
<dbReference type="GO" id="GO:0043652">
    <property type="term" value="P:engulfment of apoptotic cell"/>
    <property type="evidence" value="ECO:0007669"/>
    <property type="project" value="TreeGrafter"/>
</dbReference>
<feature type="transmembrane region" description="Helical" evidence="7">
    <location>
        <begin position="76"/>
        <end position="97"/>
    </location>
</feature>
<gene>
    <name evidence="7" type="primary">ced-8</name>
    <name evidence="8" type="ORF">CBOVIS_LOCUS3036</name>
</gene>
<dbReference type="AlphaFoldDB" id="A0A8S1EJ98"/>
<keyword evidence="9" id="KW-1185">Reference proteome</keyword>
<name>A0A8S1EJ98_9PELO</name>
<evidence type="ECO:0000313" key="8">
    <source>
        <dbReference type="EMBL" id="CAB3400012.1"/>
    </source>
</evidence>
<dbReference type="GO" id="GO:0070782">
    <property type="term" value="P:phosphatidylserine exposure on apoptotic cell surface"/>
    <property type="evidence" value="ECO:0007669"/>
    <property type="project" value="TreeGrafter"/>
</dbReference>
<feature type="transmembrane region" description="Helical" evidence="7">
    <location>
        <begin position="27"/>
        <end position="50"/>
    </location>
</feature>
<evidence type="ECO:0000256" key="1">
    <source>
        <dbReference type="ARBA" id="ARBA00004651"/>
    </source>
</evidence>
<feature type="transmembrane region" description="Helical" evidence="7">
    <location>
        <begin position="213"/>
        <end position="238"/>
    </location>
</feature>
<dbReference type="InterPro" id="IPR050895">
    <property type="entry name" value="XK-related_scramblase"/>
</dbReference>
<proteinExistence type="inferred from homology"/>
<comment type="similarity">
    <text evidence="2 7">Belongs to the XK family.</text>
</comment>
<comment type="caution">
    <text evidence="8">The sequence shown here is derived from an EMBL/GenBank/DDBJ whole genome shotgun (WGS) entry which is preliminary data.</text>
</comment>
<dbReference type="OrthoDB" id="6136301at2759"/>
<evidence type="ECO:0000256" key="5">
    <source>
        <dbReference type="ARBA" id="ARBA00022989"/>
    </source>
</evidence>
<keyword evidence="6 7" id="KW-0472">Membrane</keyword>
<dbReference type="EMBL" id="CADEPM010000002">
    <property type="protein sequence ID" value="CAB3400012.1"/>
    <property type="molecule type" value="Genomic_DNA"/>
</dbReference>
<dbReference type="Proteomes" id="UP000494206">
    <property type="component" value="Unassembled WGS sequence"/>
</dbReference>
<organism evidence="8 9">
    <name type="scientific">Caenorhabditis bovis</name>
    <dbReference type="NCBI Taxonomy" id="2654633"/>
    <lineage>
        <taxon>Eukaryota</taxon>
        <taxon>Metazoa</taxon>
        <taxon>Ecdysozoa</taxon>
        <taxon>Nematoda</taxon>
        <taxon>Chromadorea</taxon>
        <taxon>Rhabditida</taxon>
        <taxon>Rhabditina</taxon>
        <taxon>Rhabditomorpha</taxon>
        <taxon>Rhabditoidea</taxon>
        <taxon>Rhabditidae</taxon>
        <taxon>Peloderinae</taxon>
        <taxon>Caenorhabditis</taxon>
    </lineage>
</organism>
<comment type="subcellular location">
    <subcellularLocation>
        <location evidence="1">Cell membrane</location>
        <topology evidence="1">Multi-pass membrane protein</topology>
    </subcellularLocation>
    <subcellularLocation>
        <location evidence="7">Membrane</location>
        <topology evidence="7">Multi-pass membrane protein</topology>
    </subcellularLocation>
</comment>
<sequence>MLSYAFDTMSDLFVAWIHYKAMRFNEAYCILAFALIPSLLINMLTLLWIIDAELHIKERAHPRRILRGENDTKSKFFSISFVTMLCVLQLGPIIFYLKAIYYGRKQREAYRENKENRQFYEKMAEAERDVTFLRLMESYMETAPQLIVQSTILFRYLLQFLDSGKPFSHIEFWAFFQFASVILSIISISWSVVAHNRCLRIVREDKKNYDRILLISMFLWRFCTVFSRIAVLSLYVIFLQLYSGVLIMSHMALSFAHIVYLQGLEMEPCTVLERLLLVVNGLLVVLHFQTINIRFLFYVHYGLLCIFALGVVFLCISYSFYHPNVLKKDQALSRHPVIEVGQPMPDYTPMIRDEVNSIPEDPVITLTVSNEEGQMENG</sequence>
<evidence type="ECO:0000256" key="3">
    <source>
        <dbReference type="ARBA" id="ARBA00022475"/>
    </source>
</evidence>
<evidence type="ECO:0000256" key="4">
    <source>
        <dbReference type="ARBA" id="ARBA00022692"/>
    </source>
</evidence>
<evidence type="ECO:0000313" key="9">
    <source>
        <dbReference type="Proteomes" id="UP000494206"/>
    </source>
</evidence>
<dbReference type="Pfam" id="PF09815">
    <property type="entry name" value="XK-related"/>
    <property type="match status" value="1"/>
</dbReference>
<evidence type="ECO:0000256" key="7">
    <source>
        <dbReference type="RuleBase" id="RU910716"/>
    </source>
</evidence>
<dbReference type="InterPro" id="IPR018629">
    <property type="entry name" value="XK-rel"/>
</dbReference>
<dbReference type="GO" id="GO:1902742">
    <property type="term" value="P:apoptotic process involved in development"/>
    <property type="evidence" value="ECO:0007669"/>
    <property type="project" value="TreeGrafter"/>
</dbReference>
<keyword evidence="4 7" id="KW-0812">Transmembrane</keyword>